<proteinExistence type="predicted"/>
<keyword evidence="2" id="KW-1185">Reference proteome</keyword>
<sequence>MNHSDNFMKNERFKAAIRSGFNSALLVDFIKHNPSINPVPSASAEFIAYALSDRVYYMNGGSECRIVKSEDDRKQILVKYEGQFIDPEIGIVPEPLNHSEWNNPILEKQFSEAIYDIAEDIPSMLNIKQLGYFSDADMLRGTACLQLAMKLYRQFEIATPEVFDVDKSLALDMSALVKGQILNCLLTAGLPVDPKVVRELGLYEYQHIKKALMGPRPHIGIEYLKSMIFNRDGSLHYQAAKSVLSEFTNFHRWPNLKLQIKDLALLLIEHSIELDTVYRGFIEMGSSRAPETLDVEEKNIRNNFHNCPLYMQYSELKVSFDLVNSLTEMIDTQEPKAQADLYIDDTNESTFTL</sequence>
<gene>
    <name evidence="1" type="ORF">ODY93_13715</name>
</gene>
<protein>
    <submittedName>
        <fullName evidence="1">Uncharacterized protein</fullName>
    </submittedName>
</protein>
<dbReference type="RefSeq" id="WP_282679603.1">
    <property type="nucleotide sequence ID" value="NZ_CP106875.1"/>
</dbReference>
<evidence type="ECO:0000313" key="2">
    <source>
        <dbReference type="Proteomes" id="UP001159075"/>
    </source>
</evidence>
<comment type="caution">
    <text evidence="1">The sequence shown here is derived from an EMBL/GenBank/DDBJ whole genome shotgun (WGS) entry which is preliminary data.</text>
</comment>
<evidence type="ECO:0000313" key="1">
    <source>
        <dbReference type="EMBL" id="MDI5832632.1"/>
    </source>
</evidence>
<reference evidence="1 2" key="1">
    <citation type="submission" date="2022-09" db="EMBL/GenBank/DDBJ databases">
        <title>The outer-membrane cytochrome OmcA is essential for infection of Shewanella oneidensis by a zebrafish-associated bacteriophage.</title>
        <authorList>
            <person name="Grenfell A.W."/>
            <person name="Intile P."/>
            <person name="Mcfarlane J."/>
            <person name="Leung D."/>
            <person name="Abdalla K."/>
            <person name="Wold M."/>
            <person name="Kees E."/>
            <person name="Gralnick J."/>
        </authorList>
    </citation>
    <scope>NUCLEOTIDE SEQUENCE [LARGE SCALE GENOMIC DNA]</scope>
    <source>
        <strain evidence="1 2">NF-5</strain>
    </source>
</reference>
<name>A0ABT6UFB3_9GAMM</name>
<dbReference type="EMBL" id="JAOTLW010000013">
    <property type="protein sequence ID" value="MDI5832632.1"/>
    <property type="molecule type" value="Genomic_DNA"/>
</dbReference>
<accession>A0ABT6UFB3</accession>
<organism evidence="1 2">
    <name type="scientific">Shewanella xiamenensis</name>
    <dbReference type="NCBI Taxonomy" id="332186"/>
    <lineage>
        <taxon>Bacteria</taxon>
        <taxon>Pseudomonadati</taxon>
        <taxon>Pseudomonadota</taxon>
        <taxon>Gammaproteobacteria</taxon>
        <taxon>Alteromonadales</taxon>
        <taxon>Shewanellaceae</taxon>
        <taxon>Shewanella</taxon>
    </lineage>
</organism>
<dbReference type="Proteomes" id="UP001159075">
    <property type="component" value="Unassembled WGS sequence"/>
</dbReference>